<evidence type="ECO:0000313" key="2">
    <source>
        <dbReference type="Proteomes" id="UP001444625"/>
    </source>
</evidence>
<dbReference type="RefSeq" id="WP_345825121.1">
    <property type="nucleotide sequence ID" value="NZ_JBDIML010000003.1"/>
</dbReference>
<reference evidence="1 2" key="1">
    <citation type="submission" date="2024-05" db="EMBL/GenBank/DDBJ databases">
        <authorList>
            <person name="Haq I."/>
            <person name="Ullah Z."/>
            <person name="Ahmad R."/>
            <person name="Li M."/>
            <person name="Tong Y."/>
        </authorList>
    </citation>
    <scope>NUCLEOTIDE SEQUENCE [LARGE SCALE GENOMIC DNA]</scope>
    <source>
        <strain evidence="1 2">16A2E</strain>
    </source>
</reference>
<evidence type="ECO:0000313" key="1">
    <source>
        <dbReference type="EMBL" id="MEN2767654.1"/>
    </source>
</evidence>
<protein>
    <submittedName>
        <fullName evidence="1">Uncharacterized protein</fullName>
    </submittedName>
</protein>
<dbReference type="Proteomes" id="UP001444625">
    <property type="component" value="Unassembled WGS sequence"/>
</dbReference>
<proteinExistence type="predicted"/>
<sequence>MEVLVYNCFNWIGFHYVNFLLHKGMVVKGVDKVDSDKKENFYMFVGRNSSFELIDSLNNNECNLAIVIGEHFPTDKQDFNRVVKICNEPQGDDNNNSCVMVNAPLLFGEWMDMSEEGILWKNRMISFSSQEFLVNAVYIEDFIKATYPLLDGTLTSEQIMVYSKKKTQGEAQKLENSISIRDNIPIEQNVRKVLEHYQRYKDLY</sequence>
<keyword evidence="2" id="KW-1185">Reference proteome</keyword>
<dbReference type="EMBL" id="JBDIML010000003">
    <property type="protein sequence ID" value="MEN2767654.1"/>
    <property type="molecule type" value="Genomic_DNA"/>
</dbReference>
<name>A0ABU9XHD5_9BACI</name>
<gene>
    <name evidence="1" type="ORF">ABC228_10680</name>
</gene>
<accession>A0ABU9XHD5</accession>
<organism evidence="1 2">
    <name type="scientific">Ornithinibacillus xuwenensis</name>
    <dbReference type="NCBI Taxonomy" id="3144668"/>
    <lineage>
        <taxon>Bacteria</taxon>
        <taxon>Bacillati</taxon>
        <taxon>Bacillota</taxon>
        <taxon>Bacilli</taxon>
        <taxon>Bacillales</taxon>
        <taxon>Bacillaceae</taxon>
        <taxon>Ornithinibacillus</taxon>
    </lineage>
</organism>
<comment type="caution">
    <text evidence="1">The sequence shown here is derived from an EMBL/GenBank/DDBJ whole genome shotgun (WGS) entry which is preliminary data.</text>
</comment>